<evidence type="ECO:0000313" key="1">
    <source>
        <dbReference type="Proteomes" id="UP000492821"/>
    </source>
</evidence>
<dbReference type="WBParaSite" id="Pan_g19603.t1">
    <property type="protein sequence ID" value="Pan_g19603.t1"/>
    <property type="gene ID" value="Pan_g19603"/>
</dbReference>
<reference evidence="1" key="1">
    <citation type="journal article" date="2013" name="Genetics">
        <title>The draft genome and transcriptome of Panagrellus redivivus are shaped by the harsh demands of a free-living lifestyle.</title>
        <authorList>
            <person name="Srinivasan J."/>
            <person name="Dillman A.R."/>
            <person name="Macchietto M.G."/>
            <person name="Heikkinen L."/>
            <person name="Lakso M."/>
            <person name="Fracchia K.M."/>
            <person name="Antoshechkin I."/>
            <person name="Mortazavi A."/>
            <person name="Wong G."/>
            <person name="Sternberg P.W."/>
        </authorList>
    </citation>
    <scope>NUCLEOTIDE SEQUENCE [LARGE SCALE GENOMIC DNA]</scope>
    <source>
        <strain evidence="1">MT8872</strain>
    </source>
</reference>
<organism evidence="1 2">
    <name type="scientific">Panagrellus redivivus</name>
    <name type="common">Microworm</name>
    <dbReference type="NCBI Taxonomy" id="6233"/>
    <lineage>
        <taxon>Eukaryota</taxon>
        <taxon>Metazoa</taxon>
        <taxon>Ecdysozoa</taxon>
        <taxon>Nematoda</taxon>
        <taxon>Chromadorea</taxon>
        <taxon>Rhabditida</taxon>
        <taxon>Tylenchina</taxon>
        <taxon>Panagrolaimomorpha</taxon>
        <taxon>Panagrolaimoidea</taxon>
        <taxon>Panagrolaimidae</taxon>
        <taxon>Panagrellus</taxon>
    </lineage>
</organism>
<dbReference type="Proteomes" id="UP000492821">
    <property type="component" value="Unassembled WGS sequence"/>
</dbReference>
<accession>A0A7E4ZV81</accession>
<sequence length="86" mass="9432">MNQPFPPTIVAVVAVDNQRHQASGRGGARLLVVLVVAELTKLLCGLQLQLISRRRRRGSSSFGLCGDSTYLPTAPSHHEMYAFTRI</sequence>
<reference evidence="2" key="2">
    <citation type="submission" date="2020-10" db="UniProtKB">
        <authorList>
            <consortium name="WormBaseParasite"/>
        </authorList>
    </citation>
    <scope>IDENTIFICATION</scope>
</reference>
<protein>
    <submittedName>
        <fullName evidence="2">Secreted protein</fullName>
    </submittedName>
</protein>
<name>A0A7E4ZV81_PANRE</name>
<proteinExistence type="predicted"/>
<dbReference type="AlphaFoldDB" id="A0A7E4ZV81"/>
<keyword evidence="1" id="KW-1185">Reference proteome</keyword>
<evidence type="ECO:0000313" key="2">
    <source>
        <dbReference type="WBParaSite" id="Pan_g19603.t1"/>
    </source>
</evidence>